<dbReference type="EMBL" id="JAUJEA010000003">
    <property type="protein sequence ID" value="MDN5201745.1"/>
    <property type="molecule type" value="Genomic_DNA"/>
</dbReference>
<keyword evidence="2 3" id="KW-0802">TPR repeat</keyword>
<evidence type="ECO:0000256" key="3">
    <source>
        <dbReference type="PROSITE-ProRule" id="PRU00339"/>
    </source>
</evidence>
<accession>A0ABT8KLZ5</accession>
<evidence type="ECO:0000256" key="1">
    <source>
        <dbReference type="ARBA" id="ARBA00022737"/>
    </source>
</evidence>
<evidence type="ECO:0000313" key="7">
    <source>
        <dbReference type="EMBL" id="MDN5201745.1"/>
    </source>
</evidence>
<feature type="coiled-coil region" evidence="4">
    <location>
        <begin position="585"/>
        <end position="612"/>
    </location>
</feature>
<dbReference type="PANTHER" id="PTHR45641:SF19">
    <property type="entry name" value="NEPHROCYSTIN-3"/>
    <property type="match status" value="1"/>
</dbReference>
<evidence type="ECO:0000256" key="2">
    <source>
        <dbReference type="ARBA" id="ARBA00022803"/>
    </source>
</evidence>
<dbReference type="Proteomes" id="UP001172082">
    <property type="component" value="Unassembled WGS sequence"/>
</dbReference>
<keyword evidence="1" id="KW-0677">Repeat</keyword>
<keyword evidence="8" id="KW-1185">Reference proteome</keyword>
<dbReference type="Pfam" id="PF12770">
    <property type="entry name" value="CHAT"/>
    <property type="match status" value="1"/>
</dbReference>
<dbReference type="InterPro" id="IPR011990">
    <property type="entry name" value="TPR-like_helical_dom_sf"/>
</dbReference>
<feature type="transmembrane region" description="Helical" evidence="5">
    <location>
        <begin position="1027"/>
        <end position="1046"/>
    </location>
</feature>
<comment type="caution">
    <text evidence="7">The sequence shown here is derived from an EMBL/GenBank/DDBJ whole genome shotgun (WGS) entry which is preliminary data.</text>
</comment>
<dbReference type="InterPro" id="IPR019734">
    <property type="entry name" value="TPR_rpt"/>
</dbReference>
<name>A0ABT8KLZ5_9BACT</name>
<reference evidence="7" key="1">
    <citation type="submission" date="2023-06" db="EMBL/GenBank/DDBJ databases">
        <title>Genomic of Parafulvivirga corallium.</title>
        <authorList>
            <person name="Wang G."/>
        </authorList>
    </citation>
    <scope>NUCLEOTIDE SEQUENCE</scope>
    <source>
        <strain evidence="7">BMA10</strain>
    </source>
</reference>
<dbReference type="PANTHER" id="PTHR45641">
    <property type="entry name" value="TETRATRICOPEPTIDE REPEAT PROTEIN (AFU_ORTHOLOGUE AFUA_6G03870)"/>
    <property type="match status" value="1"/>
</dbReference>
<dbReference type="Pfam" id="PF13424">
    <property type="entry name" value="TPR_12"/>
    <property type="match status" value="1"/>
</dbReference>
<dbReference type="Pfam" id="PF13181">
    <property type="entry name" value="TPR_8"/>
    <property type="match status" value="2"/>
</dbReference>
<evidence type="ECO:0000256" key="4">
    <source>
        <dbReference type="SAM" id="Coils"/>
    </source>
</evidence>
<protein>
    <submittedName>
        <fullName evidence="7">CHAT domain-containing protein</fullName>
    </submittedName>
</protein>
<proteinExistence type="predicted"/>
<feature type="repeat" description="TPR" evidence="3">
    <location>
        <begin position="397"/>
        <end position="430"/>
    </location>
</feature>
<evidence type="ECO:0000313" key="8">
    <source>
        <dbReference type="Proteomes" id="UP001172082"/>
    </source>
</evidence>
<feature type="repeat" description="TPR" evidence="3">
    <location>
        <begin position="356"/>
        <end position="389"/>
    </location>
</feature>
<dbReference type="SUPFAM" id="SSF48452">
    <property type="entry name" value="TPR-like"/>
    <property type="match status" value="2"/>
</dbReference>
<evidence type="ECO:0000259" key="6">
    <source>
        <dbReference type="Pfam" id="PF12770"/>
    </source>
</evidence>
<feature type="repeat" description="TPR" evidence="3">
    <location>
        <begin position="261"/>
        <end position="294"/>
    </location>
</feature>
<sequence>MLRKDCNNRIINFGFYAVLLFLMITCQEKDTKTDDTSSTAERIDPMEIKEFDHPDLHLPDSLFELRILDSAIFHYQKVAEKFAHEKNWRGYVHTLNQIGASQIYSRKYKEALATLNESLERALEILGESALETMAANYYLGVCYDETGEPFKALEIHQKALLTRITTFGENNLLVAESYKAIGDVYLYNLKNFLKAKNFFDKSSHIREALIKESDVQLMIVYYSLSVCYRNLADYDNALFFGQQAMNICKRLPGDNTRRIAIFYNNLGNIFFLTDQNERAIKFYNSAIDLVTEKFGENDFYLADYYDNLGSAFKELGEEYQQTNTFIDKGQYFQKALFSYKKALSINEQHEYSDVSQSLFNLGWIYTSLNDFKKAKYYFDQCLEDRIDNGYENVRISYVYRDLGNLYKKFDSLEIALDYYQKALVEVLYDFNPKTNFDNPKITNENFNSEIFDFMLSKAKVLSELFRKKGVPKFLKGSLDCYLILDQINDITRNSFIHENSKLLLESYYETDFENALDISFQLHELYSENQFQEIFFKFLEKSKYIILFESMSKVKELGKLNVPDSIIQLNSNLISKMSYLYQQRNELTTQEEADQQKLKELNSEMVKITRQQEQLRSFLQNNYPEYYDIKYDSITPTLMQVQSNLIEDGTVILEYFWGTRDVYVLKIKKEEAEIIKITKTQELEEMVEKFSNLFSEGANFQNDEIFQSYKKLAHNLYSALMAPLISDELKQSGNQKKLVVIPDGPLSTISFDSFLLSPDQDSKIDYRGLDYLIRHFEVSYAYSINVAFQRKQMDPSGRHKEILAFSYDNFDNNNSGRHIGLKKFRNDKVSDLPGSSSEIWAISQLFEGDYFYGDLANESNFKSYAEDYQILHLALHGESDESDPYSSKLLFKNELDKNVEDGFLHTYELYNMDLGAEMTVLSACNSGKGKLQSGEGVLSLARAFTYAGCKSLITSLWQVSDDIAPEIMYSFYKNLGSGQRKGEALQKAKLQYLEKADHITSSPYYWSSFVVMGDTSSVELKGKGNFWKWVIPISLLSVLLGWLAFRKNGISSKISQ</sequence>
<keyword evidence="4" id="KW-0175">Coiled coil</keyword>
<keyword evidence="5" id="KW-0472">Membrane</keyword>
<dbReference type="SMART" id="SM00028">
    <property type="entry name" value="TPR"/>
    <property type="match status" value="8"/>
</dbReference>
<dbReference type="InterPro" id="IPR024983">
    <property type="entry name" value="CHAT_dom"/>
</dbReference>
<organism evidence="7 8">
    <name type="scientific">Splendidivirga corallicola</name>
    <dbReference type="NCBI Taxonomy" id="3051826"/>
    <lineage>
        <taxon>Bacteria</taxon>
        <taxon>Pseudomonadati</taxon>
        <taxon>Bacteroidota</taxon>
        <taxon>Cytophagia</taxon>
        <taxon>Cytophagales</taxon>
        <taxon>Splendidivirgaceae</taxon>
        <taxon>Splendidivirga</taxon>
    </lineage>
</organism>
<keyword evidence="5" id="KW-0812">Transmembrane</keyword>
<gene>
    <name evidence="7" type="ORF">QQ008_10240</name>
</gene>
<evidence type="ECO:0000256" key="5">
    <source>
        <dbReference type="SAM" id="Phobius"/>
    </source>
</evidence>
<feature type="domain" description="CHAT" evidence="6">
    <location>
        <begin position="712"/>
        <end position="1015"/>
    </location>
</feature>
<dbReference type="RefSeq" id="WP_346751774.1">
    <property type="nucleotide sequence ID" value="NZ_JAUJEA010000003.1"/>
</dbReference>
<keyword evidence="5" id="KW-1133">Transmembrane helix</keyword>
<dbReference type="PROSITE" id="PS50005">
    <property type="entry name" value="TPR"/>
    <property type="match status" value="3"/>
</dbReference>
<dbReference type="Gene3D" id="1.25.40.10">
    <property type="entry name" value="Tetratricopeptide repeat domain"/>
    <property type="match status" value="3"/>
</dbReference>